<dbReference type="SUPFAM" id="SSF53639">
    <property type="entry name" value="AraD/HMP-PK domain-like"/>
    <property type="match status" value="1"/>
</dbReference>
<accession>A0AAU9EW64</accession>
<evidence type="ECO:0000256" key="1">
    <source>
        <dbReference type="ARBA" id="ARBA00022723"/>
    </source>
</evidence>
<dbReference type="InterPro" id="IPR036409">
    <property type="entry name" value="Aldolase_II/adducin_N_sf"/>
</dbReference>
<evidence type="ECO:0000313" key="4">
    <source>
        <dbReference type="EMBL" id="BEQ15805.1"/>
    </source>
</evidence>
<evidence type="ECO:0000259" key="3">
    <source>
        <dbReference type="SMART" id="SM01007"/>
    </source>
</evidence>
<organism evidence="4 5">
    <name type="scientific">Desulfoferula mesophila</name>
    <dbReference type="NCBI Taxonomy" id="3058419"/>
    <lineage>
        <taxon>Bacteria</taxon>
        <taxon>Pseudomonadati</taxon>
        <taxon>Thermodesulfobacteriota</taxon>
        <taxon>Desulfarculia</taxon>
        <taxon>Desulfarculales</taxon>
        <taxon>Desulfarculaceae</taxon>
        <taxon>Desulfoferula</taxon>
    </lineage>
</organism>
<dbReference type="GO" id="GO:0005829">
    <property type="term" value="C:cytosol"/>
    <property type="evidence" value="ECO:0007669"/>
    <property type="project" value="TreeGrafter"/>
</dbReference>
<dbReference type="PANTHER" id="PTHR22789">
    <property type="entry name" value="FUCULOSE PHOSPHATE ALDOLASE"/>
    <property type="match status" value="1"/>
</dbReference>
<reference evidence="5" key="1">
    <citation type="journal article" date="2023" name="Arch. Microbiol.">
        <title>Desulfoferula mesophilus gen. nov. sp. nov., a mesophilic sulfate-reducing bacterium isolated from a brackish lake sediment.</title>
        <authorList>
            <person name="Watanabe T."/>
            <person name="Yabe T."/>
            <person name="Tsuji J.M."/>
            <person name="Fukui M."/>
        </authorList>
    </citation>
    <scope>NUCLEOTIDE SEQUENCE [LARGE SCALE GENOMIC DNA]</scope>
    <source>
        <strain evidence="5">12FAK</strain>
    </source>
</reference>
<gene>
    <name evidence="4" type="primary">fucA</name>
    <name evidence="4" type="ORF">FAK_28710</name>
</gene>
<dbReference type="InterPro" id="IPR050197">
    <property type="entry name" value="Aldolase_class_II_sugar_metab"/>
</dbReference>
<dbReference type="Gene3D" id="3.40.225.10">
    <property type="entry name" value="Class II aldolase/adducin N-terminal domain"/>
    <property type="match status" value="1"/>
</dbReference>
<dbReference type="Pfam" id="PF00596">
    <property type="entry name" value="Aldolase_II"/>
    <property type="match status" value="1"/>
</dbReference>
<evidence type="ECO:0000256" key="2">
    <source>
        <dbReference type="ARBA" id="ARBA00023239"/>
    </source>
</evidence>
<keyword evidence="5" id="KW-1185">Reference proteome</keyword>
<feature type="domain" description="Class II aldolase/adducin N-terminal" evidence="3">
    <location>
        <begin position="8"/>
        <end position="184"/>
    </location>
</feature>
<evidence type="ECO:0000313" key="5">
    <source>
        <dbReference type="Proteomes" id="UP001366166"/>
    </source>
</evidence>
<dbReference type="AlphaFoldDB" id="A0AAU9EW64"/>
<dbReference type="NCBIfam" id="NF005302">
    <property type="entry name" value="PRK06833.1"/>
    <property type="match status" value="1"/>
</dbReference>
<dbReference type="EMBL" id="AP028679">
    <property type="protein sequence ID" value="BEQ15805.1"/>
    <property type="molecule type" value="Genomic_DNA"/>
</dbReference>
<dbReference type="PANTHER" id="PTHR22789:SF0">
    <property type="entry name" value="3-OXO-TETRONATE 4-PHOSPHATE DECARBOXYLASE-RELATED"/>
    <property type="match status" value="1"/>
</dbReference>
<dbReference type="SMART" id="SM01007">
    <property type="entry name" value="Aldolase_II"/>
    <property type="match status" value="1"/>
</dbReference>
<dbReference type="GO" id="GO:0019323">
    <property type="term" value="P:pentose catabolic process"/>
    <property type="evidence" value="ECO:0007669"/>
    <property type="project" value="TreeGrafter"/>
</dbReference>
<dbReference type="InterPro" id="IPR001303">
    <property type="entry name" value="Aldolase_II/adducin_N"/>
</dbReference>
<dbReference type="KEGG" id="dmp:FAK_28710"/>
<name>A0AAU9EW64_9BACT</name>
<dbReference type="GO" id="GO:0046872">
    <property type="term" value="F:metal ion binding"/>
    <property type="evidence" value="ECO:0007669"/>
    <property type="project" value="UniProtKB-KW"/>
</dbReference>
<dbReference type="Proteomes" id="UP001366166">
    <property type="component" value="Chromosome"/>
</dbReference>
<keyword evidence="2" id="KW-0456">Lyase</keyword>
<keyword evidence="1" id="KW-0479">Metal-binding</keyword>
<sequence>MRMLEQRKLVVEFGRKLLACGLTTGSGGNLSLVDRRRGLLAITPSGEDYLEITPGRVVLVDLDGDQVDGPGRPSSELGFHLALYQERPEVNAVVHTHSPYATTLACLGWELPPAHYLVGFAGPKVPLAPYHTYGTPELARAVAEAMQGYNAALLANHGLVAVGDTLSRAFAVAEEIEFAARVYYQAKAVGEPRILSEGQMREVLAKFATYGRQ</sequence>
<dbReference type="GO" id="GO:0016832">
    <property type="term" value="F:aldehyde-lyase activity"/>
    <property type="evidence" value="ECO:0007669"/>
    <property type="project" value="TreeGrafter"/>
</dbReference>
<proteinExistence type="predicted"/>
<protein>
    <submittedName>
        <fullName evidence="4">Fuculose phosphate aldolase</fullName>
    </submittedName>
</protein>